<evidence type="ECO:0000313" key="1">
    <source>
        <dbReference type="EMBL" id="ETO62259.1"/>
    </source>
</evidence>
<evidence type="ECO:0000313" key="2">
    <source>
        <dbReference type="Proteomes" id="UP000028582"/>
    </source>
</evidence>
<organism evidence="1 2">
    <name type="scientific">Phytophthora nicotianae P1976</name>
    <dbReference type="NCBI Taxonomy" id="1317066"/>
    <lineage>
        <taxon>Eukaryota</taxon>
        <taxon>Sar</taxon>
        <taxon>Stramenopiles</taxon>
        <taxon>Oomycota</taxon>
        <taxon>Peronosporomycetes</taxon>
        <taxon>Peronosporales</taxon>
        <taxon>Peronosporaceae</taxon>
        <taxon>Phytophthora</taxon>
    </lineage>
</organism>
<accession>A0A080Z6J8</accession>
<sequence>MNPKNSFYNHSARCWHVEALCLTAGNAGDAIFDSWFFCLHPAAAMKKHTLIILQCVNPSRSLKNSSHVL</sequence>
<dbReference type="AlphaFoldDB" id="A0A080Z6J8"/>
<gene>
    <name evidence="1" type="ORF">F444_19827</name>
</gene>
<reference evidence="1 2" key="1">
    <citation type="submission" date="2013-11" db="EMBL/GenBank/DDBJ databases">
        <title>The Genome Sequence of Phytophthora parasitica P1976.</title>
        <authorList>
            <consortium name="The Broad Institute Genomics Platform"/>
            <person name="Russ C."/>
            <person name="Tyler B."/>
            <person name="Panabieres F."/>
            <person name="Shan W."/>
            <person name="Tripathy S."/>
            <person name="Grunwald N."/>
            <person name="Machado M."/>
            <person name="Johnson C.S."/>
            <person name="Walker B."/>
            <person name="Young S."/>
            <person name="Zeng Q."/>
            <person name="Gargeya S."/>
            <person name="Fitzgerald M."/>
            <person name="Haas B."/>
            <person name="Abouelleil A."/>
            <person name="Allen A.W."/>
            <person name="Alvarado L."/>
            <person name="Arachchi H.M."/>
            <person name="Berlin A.M."/>
            <person name="Chapman S.B."/>
            <person name="Gainer-Dewar J."/>
            <person name="Goldberg J."/>
            <person name="Griggs A."/>
            <person name="Gujja S."/>
            <person name="Hansen M."/>
            <person name="Howarth C."/>
            <person name="Imamovic A."/>
            <person name="Ireland A."/>
            <person name="Larimer J."/>
            <person name="McCowan C."/>
            <person name="Murphy C."/>
            <person name="Pearson M."/>
            <person name="Poon T.W."/>
            <person name="Priest M."/>
            <person name="Roberts A."/>
            <person name="Saif S."/>
            <person name="Shea T."/>
            <person name="Sisk P."/>
            <person name="Sykes S."/>
            <person name="Wortman J."/>
            <person name="Nusbaum C."/>
            <person name="Birren B."/>
        </authorList>
    </citation>
    <scope>NUCLEOTIDE SEQUENCE [LARGE SCALE GENOMIC DNA]</scope>
    <source>
        <strain evidence="1 2">P1976</strain>
    </source>
</reference>
<name>A0A080Z6J8_PHYNI</name>
<comment type="caution">
    <text evidence="1">The sequence shown here is derived from an EMBL/GenBank/DDBJ whole genome shotgun (WGS) entry which is preliminary data.</text>
</comment>
<dbReference type="Proteomes" id="UP000028582">
    <property type="component" value="Unassembled WGS sequence"/>
</dbReference>
<dbReference type="EMBL" id="ANJA01003628">
    <property type="protein sequence ID" value="ETO62259.1"/>
    <property type="molecule type" value="Genomic_DNA"/>
</dbReference>
<proteinExistence type="predicted"/>
<protein>
    <submittedName>
        <fullName evidence="1">Uncharacterized protein</fullName>
    </submittedName>
</protein>